<dbReference type="eggNOG" id="COG0534">
    <property type="taxonomic scope" value="Bacteria"/>
</dbReference>
<feature type="region of interest" description="Disordered" evidence="8">
    <location>
        <begin position="1"/>
        <end position="26"/>
    </location>
</feature>
<feature type="transmembrane region" description="Helical" evidence="9">
    <location>
        <begin position="401"/>
        <end position="424"/>
    </location>
</feature>
<feature type="compositionally biased region" description="Acidic residues" evidence="8">
    <location>
        <begin position="13"/>
        <end position="26"/>
    </location>
</feature>
<feature type="transmembrane region" description="Helical" evidence="9">
    <location>
        <begin position="444"/>
        <end position="463"/>
    </location>
</feature>
<feature type="transmembrane region" description="Helical" evidence="9">
    <location>
        <begin position="185"/>
        <end position="204"/>
    </location>
</feature>
<dbReference type="STRING" id="1385520.N802_05385"/>
<proteinExistence type="inferred from homology"/>
<dbReference type="GO" id="GO:0005886">
    <property type="term" value="C:plasma membrane"/>
    <property type="evidence" value="ECO:0007669"/>
    <property type="project" value="UniProtKB-SubCell"/>
</dbReference>
<evidence type="ECO:0000256" key="7">
    <source>
        <dbReference type="ARBA" id="ARBA00023136"/>
    </source>
</evidence>
<feature type="transmembrane region" description="Helical" evidence="9">
    <location>
        <begin position="367"/>
        <end position="389"/>
    </location>
</feature>
<dbReference type="AlphaFoldDB" id="A0A0A0J2Y5"/>
<evidence type="ECO:0000313" key="10">
    <source>
        <dbReference type="EMBL" id="KGN31039.1"/>
    </source>
</evidence>
<feature type="transmembrane region" description="Helical" evidence="9">
    <location>
        <begin position="154"/>
        <end position="178"/>
    </location>
</feature>
<keyword evidence="11" id="KW-1185">Reference proteome</keyword>
<gene>
    <name evidence="10" type="ORF">N802_05385</name>
</gene>
<feature type="transmembrane region" description="Helical" evidence="9">
    <location>
        <begin position="67"/>
        <end position="90"/>
    </location>
</feature>
<evidence type="ECO:0000256" key="1">
    <source>
        <dbReference type="ARBA" id="ARBA00004651"/>
    </source>
</evidence>
<feature type="transmembrane region" description="Helical" evidence="9">
    <location>
        <begin position="210"/>
        <end position="232"/>
    </location>
</feature>
<keyword evidence="4" id="KW-1003">Cell membrane</keyword>
<evidence type="ECO:0000256" key="6">
    <source>
        <dbReference type="ARBA" id="ARBA00022989"/>
    </source>
</evidence>
<accession>A0A0A0J2Y5</accession>
<keyword evidence="5 9" id="KW-0812">Transmembrane</keyword>
<sequence>MHDERRDGRDGPEGLDDLDGFDDLEEETPSQHREVLRLALPAFLALVAEPLFLLTDSAIVGHLGTPHLAGLGVASAMLLTAANIFVFLAYGTTSVVARQLGAGNRGGAIAAGVDGVWLAVGLGAVTGVIIAVLAEPICRLFGASPEALGHAVTYLRVSAISIPAMLVVLATTGVLRGLQDTRTPLAASALGFTSNIALNLLFVYGFGWGIAGSALGTVIAQTGMAAALVVVLMREARRHHVTLRAHPGRILGAARTGIPLLIRTLALRGVLLVTTWVAADLGDVPLAAYQVSATIWSFLVFALDAIAIAAQALTGKALGEGDLARTRSATRLMIRWGVISGIVLAIVVLALRTVLPPLFTGDPAVQAAIGAALIIVALSQPLSGYVFVIDGVLIGAGDGSWLARAMVANLVAYLPIILGVHLMGDWLLADGGAGGTRGTSNAVTWLWLAFTAFMAIRGVLMWARVRTDRWMVTGATR</sequence>
<evidence type="ECO:0000256" key="9">
    <source>
        <dbReference type="SAM" id="Phobius"/>
    </source>
</evidence>
<dbReference type="InterPro" id="IPR002528">
    <property type="entry name" value="MATE_fam"/>
</dbReference>
<feature type="transmembrane region" description="Helical" evidence="9">
    <location>
        <begin position="334"/>
        <end position="355"/>
    </location>
</feature>
<comment type="caution">
    <text evidence="10">The sequence shown here is derived from an EMBL/GenBank/DDBJ whole genome shotgun (WGS) entry which is preliminary data.</text>
</comment>
<dbReference type="GO" id="GO:0042910">
    <property type="term" value="F:xenobiotic transmembrane transporter activity"/>
    <property type="evidence" value="ECO:0007669"/>
    <property type="project" value="InterPro"/>
</dbReference>
<dbReference type="InterPro" id="IPR044644">
    <property type="entry name" value="DinF-like"/>
</dbReference>
<dbReference type="PANTHER" id="PTHR42893:SF46">
    <property type="entry name" value="PROTEIN DETOXIFICATION 44, CHLOROPLASTIC"/>
    <property type="match status" value="1"/>
</dbReference>
<feature type="transmembrane region" description="Helical" evidence="9">
    <location>
        <begin position="291"/>
        <end position="313"/>
    </location>
</feature>
<dbReference type="PANTHER" id="PTHR42893">
    <property type="entry name" value="PROTEIN DETOXIFICATION 44, CHLOROPLASTIC-RELATED"/>
    <property type="match status" value="1"/>
</dbReference>
<evidence type="ECO:0000256" key="8">
    <source>
        <dbReference type="SAM" id="MobiDB-lite"/>
    </source>
</evidence>
<dbReference type="PIRSF" id="PIRSF006603">
    <property type="entry name" value="DinF"/>
    <property type="match status" value="1"/>
</dbReference>
<feature type="transmembrane region" description="Helical" evidence="9">
    <location>
        <begin position="111"/>
        <end position="134"/>
    </location>
</feature>
<reference evidence="10 11" key="1">
    <citation type="submission" date="2013-08" db="EMBL/GenBank/DDBJ databases">
        <title>The genome sequence of Knoellia sinensis.</title>
        <authorList>
            <person name="Zhu W."/>
            <person name="Wang G."/>
        </authorList>
    </citation>
    <scope>NUCLEOTIDE SEQUENCE [LARGE SCALE GENOMIC DNA]</scope>
    <source>
        <strain evidence="10 11">KCTC 19936</strain>
    </source>
</reference>
<dbReference type="GO" id="GO:0015297">
    <property type="term" value="F:antiporter activity"/>
    <property type="evidence" value="ECO:0007669"/>
    <property type="project" value="InterPro"/>
</dbReference>
<comment type="similarity">
    <text evidence="2">Belongs to the multi antimicrobial extrusion (MATE) (TC 2.A.66.1) family.</text>
</comment>
<dbReference type="CDD" id="cd13136">
    <property type="entry name" value="MATE_DinF_like"/>
    <property type="match status" value="1"/>
</dbReference>
<organism evidence="10 11">
    <name type="scientific">Knoellia sinensis KCTC 19936</name>
    <dbReference type="NCBI Taxonomy" id="1385520"/>
    <lineage>
        <taxon>Bacteria</taxon>
        <taxon>Bacillati</taxon>
        <taxon>Actinomycetota</taxon>
        <taxon>Actinomycetes</taxon>
        <taxon>Micrococcales</taxon>
        <taxon>Intrasporangiaceae</taxon>
        <taxon>Knoellia</taxon>
    </lineage>
</organism>
<dbReference type="InterPro" id="IPR048279">
    <property type="entry name" value="MdtK-like"/>
</dbReference>
<feature type="transmembrane region" description="Helical" evidence="9">
    <location>
        <begin position="35"/>
        <end position="55"/>
    </location>
</feature>
<dbReference type="Proteomes" id="UP000030002">
    <property type="component" value="Unassembled WGS sequence"/>
</dbReference>
<name>A0A0A0J2Y5_9MICO</name>
<feature type="compositionally biased region" description="Basic and acidic residues" evidence="8">
    <location>
        <begin position="1"/>
        <end position="12"/>
    </location>
</feature>
<dbReference type="EMBL" id="AVPJ01000014">
    <property type="protein sequence ID" value="KGN31039.1"/>
    <property type="molecule type" value="Genomic_DNA"/>
</dbReference>
<dbReference type="Pfam" id="PF01554">
    <property type="entry name" value="MatE"/>
    <property type="match status" value="2"/>
</dbReference>
<evidence type="ECO:0000256" key="4">
    <source>
        <dbReference type="ARBA" id="ARBA00022475"/>
    </source>
</evidence>
<feature type="transmembrane region" description="Helical" evidence="9">
    <location>
        <begin position="253"/>
        <end position="279"/>
    </location>
</feature>
<comment type="subcellular location">
    <subcellularLocation>
        <location evidence="1">Cell membrane</location>
        <topology evidence="1">Multi-pass membrane protein</topology>
    </subcellularLocation>
</comment>
<keyword evidence="3" id="KW-0813">Transport</keyword>
<evidence type="ECO:0000313" key="11">
    <source>
        <dbReference type="Proteomes" id="UP000030002"/>
    </source>
</evidence>
<dbReference type="NCBIfam" id="TIGR00797">
    <property type="entry name" value="matE"/>
    <property type="match status" value="1"/>
</dbReference>
<evidence type="ECO:0000256" key="3">
    <source>
        <dbReference type="ARBA" id="ARBA00022448"/>
    </source>
</evidence>
<protein>
    <submittedName>
        <fullName evidence="10">Multidrug transporter MatE</fullName>
    </submittedName>
</protein>
<evidence type="ECO:0000256" key="2">
    <source>
        <dbReference type="ARBA" id="ARBA00010199"/>
    </source>
</evidence>
<keyword evidence="7 9" id="KW-0472">Membrane</keyword>
<evidence type="ECO:0000256" key="5">
    <source>
        <dbReference type="ARBA" id="ARBA00022692"/>
    </source>
</evidence>
<keyword evidence="6 9" id="KW-1133">Transmembrane helix</keyword>